<dbReference type="SMART" id="SM00823">
    <property type="entry name" value="PKS_PP"/>
    <property type="match status" value="2"/>
</dbReference>
<name>A0A1J4NN88_9ACTN</name>
<dbReference type="SMART" id="SM01294">
    <property type="entry name" value="PKS_PP_betabranch"/>
    <property type="match status" value="2"/>
</dbReference>
<dbReference type="OrthoDB" id="3700231at2"/>
<dbReference type="PANTHER" id="PTHR43775">
    <property type="entry name" value="FATTY ACID SYNTHASE"/>
    <property type="match status" value="1"/>
</dbReference>
<gene>
    <name evidence="4" type="ORF">WN71_037865</name>
</gene>
<organism evidence="4 5">
    <name type="scientific">Streptomyces mangrovisoli</name>
    <dbReference type="NCBI Taxonomy" id="1428628"/>
    <lineage>
        <taxon>Bacteria</taxon>
        <taxon>Bacillati</taxon>
        <taxon>Actinomycetota</taxon>
        <taxon>Actinomycetes</taxon>
        <taxon>Kitasatosporales</taxon>
        <taxon>Streptomycetaceae</taxon>
        <taxon>Streptomyces</taxon>
    </lineage>
</organism>
<keyword evidence="2" id="KW-0597">Phosphoprotein</keyword>
<dbReference type="EMBL" id="LAVA02000142">
    <property type="protein sequence ID" value="OIJ62741.1"/>
    <property type="molecule type" value="Genomic_DNA"/>
</dbReference>
<sequence length="282" mass="28514">MTSDVRPTGAWDLAAGEEKVLTAVTDLLAGLLGLAPGAIDPRRPFRALGFDSMLTVSFVAALNARLGTRLAPAALLEHPTPDDLARHLAAVPPPAVPHGEPGAVATGGADPEEVLAELRRQLAGLLHHAPDPRTLDAEAEYSALGLDSLLAAEFVAGVNHTYHLAETPSVLLDHPSLAALAAHVASRVPARTAPVPEPVAAAPLWGSAPDAPVPALPPASLPASVPLPAPAPAPVPVSVPRPVVEGGGTPGTPGVDLEALLDAVRDDVLSVEEAAALLTGRG</sequence>
<dbReference type="InterPro" id="IPR020806">
    <property type="entry name" value="PKS_PP-bd"/>
</dbReference>
<dbReference type="GO" id="GO:0004312">
    <property type="term" value="F:fatty acid synthase activity"/>
    <property type="evidence" value="ECO:0007669"/>
    <property type="project" value="TreeGrafter"/>
</dbReference>
<dbReference type="SUPFAM" id="SSF47336">
    <property type="entry name" value="ACP-like"/>
    <property type="match status" value="2"/>
</dbReference>
<dbReference type="GO" id="GO:0017000">
    <property type="term" value="P:antibiotic biosynthetic process"/>
    <property type="evidence" value="ECO:0007669"/>
    <property type="project" value="UniProtKB-ARBA"/>
</dbReference>
<dbReference type="PROSITE" id="PS50075">
    <property type="entry name" value="CARRIER"/>
    <property type="match status" value="2"/>
</dbReference>
<protein>
    <recommendedName>
        <fullName evidence="3">Carrier domain-containing protein</fullName>
    </recommendedName>
</protein>
<dbReference type="PANTHER" id="PTHR43775:SF37">
    <property type="entry name" value="SI:DKEY-61P9.11"/>
    <property type="match status" value="1"/>
</dbReference>
<keyword evidence="5" id="KW-1185">Reference proteome</keyword>
<dbReference type="GO" id="GO:0031177">
    <property type="term" value="F:phosphopantetheine binding"/>
    <property type="evidence" value="ECO:0007669"/>
    <property type="project" value="InterPro"/>
</dbReference>
<keyword evidence="1" id="KW-0596">Phosphopantetheine</keyword>
<dbReference type="Proteomes" id="UP000034196">
    <property type="component" value="Unassembled WGS sequence"/>
</dbReference>
<comment type="caution">
    <text evidence="4">The sequence shown here is derived from an EMBL/GenBank/DDBJ whole genome shotgun (WGS) entry which is preliminary data.</text>
</comment>
<dbReference type="AlphaFoldDB" id="A0A1J4NN88"/>
<reference evidence="4" key="1">
    <citation type="submission" date="2016-10" db="EMBL/GenBank/DDBJ databases">
        <title>Genome sequence of Streptomyces mangrovisoli MUSC 149.</title>
        <authorList>
            <person name="Lee L.-H."/>
            <person name="Ser H.-L."/>
        </authorList>
    </citation>
    <scope>NUCLEOTIDE SEQUENCE [LARGE SCALE GENOMIC DNA]</scope>
    <source>
        <strain evidence="4">MUSC 149</strain>
    </source>
</reference>
<evidence type="ECO:0000313" key="5">
    <source>
        <dbReference type="Proteomes" id="UP000034196"/>
    </source>
</evidence>
<feature type="domain" description="Carrier" evidence="3">
    <location>
        <begin position="15"/>
        <end position="92"/>
    </location>
</feature>
<dbReference type="InterPro" id="IPR009081">
    <property type="entry name" value="PP-bd_ACP"/>
</dbReference>
<dbReference type="RefSeq" id="WP_052743285.1">
    <property type="nucleotide sequence ID" value="NZ_LAVA02000142.1"/>
</dbReference>
<evidence type="ECO:0000256" key="2">
    <source>
        <dbReference type="ARBA" id="ARBA00022553"/>
    </source>
</evidence>
<evidence type="ECO:0000313" key="4">
    <source>
        <dbReference type="EMBL" id="OIJ62741.1"/>
    </source>
</evidence>
<dbReference type="GO" id="GO:0006633">
    <property type="term" value="P:fatty acid biosynthetic process"/>
    <property type="evidence" value="ECO:0007669"/>
    <property type="project" value="TreeGrafter"/>
</dbReference>
<proteinExistence type="predicted"/>
<dbReference type="InterPro" id="IPR050091">
    <property type="entry name" value="PKS_NRPS_Biosynth_Enz"/>
</dbReference>
<accession>A0A1J4NN88</accession>
<feature type="domain" description="Carrier" evidence="3">
    <location>
        <begin position="109"/>
        <end position="188"/>
    </location>
</feature>
<dbReference type="Pfam" id="PF00550">
    <property type="entry name" value="PP-binding"/>
    <property type="match status" value="2"/>
</dbReference>
<evidence type="ECO:0000259" key="3">
    <source>
        <dbReference type="PROSITE" id="PS50075"/>
    </source>
</evidence>
<evidence type="ECO:0000256" key="1">
    <source>
        <dbReference type="ARBA" id="ARBA00022450"/>
    </source>
</evidence>
<dbReference type="InterPro" id="IPR036736">
    <property type="entry name" value="ACP-like_sf"/>
</dbReference>
<dbReference type="STRING" id="1428628.WN71_037865"/>
<dbReference type="Gene3D" id="1.10.1200.10">
    <property type="entry name" value="ACP-like"/>
    <property type="match status" value="2"/>
</dbReference>